<evidence type="ECO:0000313" key="1">
    <source>
        <dbReference type="EMBL" id="MFH6772822.1"/>
    </source>
</evidence>
<protein>
    <submittedName>
        <fullName evidence="1">Uncharacterized protein</fullName>
    </submittedName>
</protein>
<reference evidence="1 2" key="1">
    <citation type="submission" date="2024-02" db="EMBL/GenBank/DDBJ databases">
        <title>A Gaetbulibacter species isolated from tidal flats and genomic insights of their niches.</title>
        <authorList>
            <person name="Ye Y."/>
        </authorList>
    </citation>
    <scope>NUCLEOTIDE SEQUENCE [LARGE SCALE GENOMIC DNA]</scope>
    <source>
        <strain evidence="1 2">KYW382</strain>
    </source>
</reference>
<keyword evidence="2" id="KW-1185">Reference proteome</keyword>
<sequence length="186" mass="22191">MSHDIHAKRKDKPKENVSIKVENINVEDALYLLRLLNFEDKSTLHRRFRGLLYFPFSKDDELRKKQFEAVPYLIKLMDLCDKFNQRDGWWLDDQSPIEHNRRPHNNVPTKLIVQKGEIKIVNRKDYTGTFLLEFIESGKYKGNAECFVKSYKDDILKAGILLNPIHWNVKETKELRNNYNLKRVMI</sequence>
<name>A0ABW7N191_9FLAO</name>
<organism evidence="1 2">
    <name type="scientific">Gaetbulibacter aestuarii</name>
    <dbReference type="NCBI Taxonomy" id="1502358"/>
    <lineage>
        <taxon>Bacteria</taxon>
        <taxon>Pseudomonadati</taxon>
        <taxon>Bacteroidota</taxon>
        <taxon>Flavobacteriia</taxon>
        <taxon>Flavobacteriales</taxon>
        <taxon>Flavobacteriaceae</taxon>
        <taxon>Gaetbulibacter</taxon>
    </lineage>
</organism>
<dbReference type="Proteomes" id="UP001610100">
    <property type="component" value="Unassembled WGS sequence"/>
</dbReference>
<dbReference type="RefSeq" id="WP_344741698.1">
    <property type="nucleotide sequence ID" value="NZ_BAABAY010000006.1"/>
</dbReference>
<gene>
    <name evidence="1" type="ORF">V8G58_12840</name>
</gene>
<evidence type="ECO:0000313" key="2">
    <source>
        <dbReference type="Proteomes" id="UP001610100"/>
    </source>
</evidence>
<accession>A0ABW7N191</accession>
<comment type="caution">
    <text evidence="1">The sequence shown here is derived from an EMBL/GenBank/DDBJ whole genome shotgun (WGS) entry which is preliminary data.</text>
</comment>
<dbReference type="EMBL" id="JBAWKB010000004">
    <property type="protein sequence ID" value="MFH6772822.1"/>
    <property type="molecule type" value="Genomic_DNA"/>
</dbReference>
<proteinExistence type="predicted"/>